<dbReference type="EMBL" id="BAAAEM010000002">
    <property type="protein sequence ID" value="GAA0477535.1"/>
    <property type="molecule type" value="Genomic_DNA"/>
</dbReference>
<dbReference type="InterPro" id="IPR036390">
    <property type="entry name" value="WH_DNA-bd_sf"/>
</dbReference>
<dbReference type="SUPFAM" id="SSF46785">
    <property type="entry name" value="Winged helix' DNA-binding domain"/>
    <property type="match status" value="1"/>
</dbReference>
<dbReference type="InterPro" id="IPR000595">
    <property type="entry name" value="cNMP-bd_dom"/>
</dbReference>
<feature type="domain" description="HTH crp-type" evidence="5">
    <location>
        <begin position="144"/>
        <end position="210"/>
    </location>
</feature>
<keyword evidence="2" id="KW-0238">DNA-binding</keyword>
<evidence type="ECO:0000313" key="7">
    <source>
        <dbReference type="Proteomes" id="UP001500713"/>
    </source>
</evidence>
<proteinExistence type="predicted"/>
<dbReference type="InterPro" id="IPR012318">
    <property type="entry name" value="HTH_CRP"/>
</dbReference>
<evidence type="ECO:0000313" key="6">
    <source>
        <dbReference type="EMBL" id="GAA0477535.1"/>
    </source>
</evidence>
<gene>
    <name evidence="6" type="ORF">GCM10009096_19290</name>
</gene>
<dbReference type="InterPro" id="IPR014710">
    <property type="entry name" value="RmlC-like_jellyroll"/>
</dbReference>
<dbReference type="SUPFAM" id="SSF51206">
    <property type="entry name" value="cAMP-binding domain-like"/>
    <property type="match status" value="1"/>
</dbReference>
<dbReference type="Pfam" id="PF00027">
    <property type="entry name" value="cNMP_binding"/>
    <property type="match status" value="1"/>
</dbReference>
<dbReference type="PANTHER" id="PTHR24567:SF26">
    <property type="entry name" value="REGULATORY PROTEIN YEIL"/>
    <property type="match status" value="1"/>
</dbReference>
<dbReference type="PROSITE" id="PS50042">
    <property type="entry name" value="CNMP_BINDING_3"/>
    <property type="match status" value="1"/>
</dbReference>
<accession>A0ABP3KE10</accession>
<dbReference type="PANTHER" id="PTHR24567">
    <property type="entry name" value="CRP FAMILY TRANSCRIPTIONAL REGULATORY PROTEIN"/>
    <property type="match status" value="1"/>
</dbReference>
<evidence type="ECO:0000256" key="2">
    <source>
        <dbReference type="ARBA" id="ARBA00023125"/>
    </source>
</evidence>
<sequence>MQNSEQVSALMAFLNCTPEVAQALDAAMAPQAFDHKDILVHQGDKNSQIWLILDGKAQLQIIGYEGQITLLATHGPGEILGAFPEETESNMDIKVYGSLTALQIPSNDLHELLRTYPSLGAGLSKILGNQFNAILDRLASHVTLTATGRVYRELLRLVDENDQASPPPVIAALALTAQTTRETASRAINALVRRGIIERDKRRLEIISRGLLESLVV</sequence>
<organism evidence="6 7">
    <name type="scientific">Parasphingorhabdus litoris</name>
    <dbReference type="NCBI Taxonomy" id="394733"/>
    <lineage>
        <taxon>Bacteria</taxon>
        <taxon>Pseudomonadati</taxon>
        <taxon>Pseudomonadota</taxon>
        <taxon>Alphaproteobacteria</taxon>
        <taxon>Sphingomonadales</taxon>
        <taxon>Sphingomonadaceae</taxon>
        <taxon>Parasphingorhabdus</taxon>
    </lineage>
</organism>
<evidence type="ECO:0000259" key="4">
    <source>
        <dbReference type="PROSITE" id="PS50042"/>
    </source>
</evidence>
<dbReference type="Proteomes" id="UP001500713">
    <property type="component" value="Unassembled WGS sequence"/>
</dbReference>
<protein>
    <submittedName>
        <fullName evidence="6">Crp/Fnr family transcriptional regulator</fullName>
    </submittedName>
</protein>
<feature type="domain" description="Cyclic nucleotide-binding" evidence="4">
    <location>
        <begin position="12"/>
        <end position="81"/>
    </location>
</feature>
<evidence type="ECO:0000259" key="5">
    <source>
        <dbReference type="PROSITE" id="PS51063"/>
    </source>
</evidence>
<reference evidence="7" key="1">
    <citation type="journal article" date="2019" name="Int. J. Syst. Evol. Microbiol.">
        <title>The Global Catalogue of Microorganisms (GCM) 10K type strain sequencing project: providing services to taxonomists for standard genome sequencing and annotation.</title>
        <authorList>
            <consortium name="The Broad Institute Genomics Platform"/>
            <consortium name="The Broad Institute Genome Sequencing Center for Infectious Disease"/>
            <person name="Wu L."/>
            <person name="Ma J."/>
        </authorList>
    </citation>
    <scope>NUCLEOTIDE SEQUENCE [LARGE SCALE GENOMIC DNA]</scope>
    <source>
        <strain evidence="7">JCM 14162</strain>
    </source>
</reference>
<dbReference type="InterPro" id="IPR018490">
    <property type="entry name" value="cNMP-bd_dom_sf"/>
</dbReference>
<dbReference type="Pfam" id="PF13545">
    <property type="entry name" value="HTH_Crp_2"/>
    <property type="match status" value="1"/>
</dbReference>
<dbReference type="CDD" id="cd00038">
    <property type="entry name" value="CAP_ED"/>
    <property type="match status" value="1"/>
</dbReference>
<evidence type="ECO:0000256" key="1">
    <source>
        <dbReference type="ARBA" id="ARBA00023015"/>
    </source>
</evidence>
<dbReference type="InterPro" id="IPR050397">
    <property type="entry name" value="Env_Response_Regulators"/>
</dbReference>
<keyword evidence="3" id="KW-0804">Transcription</keyword>
<keyword evidence="7" id="KW-1185">Reference proteome</keyword>
<evidence type="ECO:0000256" key="3">
    <source>
        <dbReference type="ARBA" id="ARBA00023163"/>
    </source>
</evidence>
<dbReference type="PROSITE" id="PS51063">
    <property type="entry name" value="HTH_CRP_2"/>
    <property type="match status" value="1"/>
</dbReference>
<comment type="caution">
    <text evidence="6">The sequence shown here is derived from an EMBL/GenBank/DDBJ whole genome shotgun (WGS) entry which is preliminary data.</text>
</comment>
<name>A0ABP3KE10_9SPHN</name>
<keyword evidence="1" id="KW-0805">Transcription regulation</keyword>
<dbReference type="Gene3D" id="2.60.120.10">
    <property type="entry name" value="Jelly Rolls"/>
    <property type="match status" value="1"/>
</dbReference>